<dbReference type="PANTHER" id="PTHR12203:SF22">
    <property type="entry name" value="CAPSULE ASSOCIATED PROTEIN"/>
    <property type="match status" value="1"/>
</dbReference>
<protein>
    <recommendedName>
        <fullName evidence="1">Glycosyl transferase CAP10 domain-containing protein</fullName>
    </recommendedName>
</protein>
<feature type="domain" description="Glycosyl transferase CAP10" evidence="1">
    <location>
        <begin position="107"/>
        <end position="415"/>
    </location>
</feature>
<keyword evidence="3" id="KW-1185">Reference proteome</keyword>
<gene>
    <name evidence="2" type="ORF">B0I36DRAFT_313206</name>
</gene>
<dbReference type="SMART" id="SM00672">
    <property type="entry name" value="CAP10"/>
    <property type="match status" value="1"/>
</dbReference>
<comment type="caution">
    <text evidence="2">The sequence shown here is derived from an EMBL/GenBank/DDBJ whole genome shotgun (WGS) entry which is preliminary data.</text>
</comment>
<dbReference type="PANTHER" id="PTHR12203">
    <property type="entry name" value="KDEL LYS-ASP-GLU-LEU CONTAINING - RELATED"/>
    <property type="match status" value="1"/>
</dbReference>
<dbReference type="EMBL" id="JAGTJQ010000002">
    <property type="protein sequence ID" value="KAH7037047.1"/>
    <property type="molecule type" value="Genomic_DNA"/>
</dbReference>
<dbReference type="InterPro" id="IPR051091">
    <property type="entry name" value="O-Glucosyltr/Glycosyltrsf_90"/>
</dbReference>
<sequence length="426" mass="48654">MIPWDDVNNLMQSERASRKVLPVEDIEQHFTTAVPTVDPQAQYVEPEWHTSGMWDMVRQACRQGSGGRNMAQPGDLSRPPHYLPPGMVEVMTSGYIKNFTAAKDLCEMPHLSGVHAHLIRPSTMMMTTSPVPIFSGCKMLVNNDILLPGAAYLGEFTSLLPWSTPHYNAKSTTSIQWRKKVGGVFWRGITSGGLSSEDDWNRSQRFRLVEMLNGTHMSRVEQGLEEARSFELPATDEQAHAGRPVAYPELDHDLHGKLGPWLESISNVGFTRFFCEKGNSLEACSFLQPFFALRDEVAMSKQFRYKFLPDTDGNSYSGRYRSFLLSTSLPIKSTLFAEWHDDRLLPWLHFVPTSIENQDLLAILHYFTRDERGDKTAQFIAEQGAAWASRVLRREDMLLYVWRVLLEFARVCDEKRERLGFVKDLR</sequence>
<dbReference type="Pfam" id="PF05686">
    <property type="entry name" value="Glyco_transf_90"/>
    <property type="match status" value="1"/>
</dbReference>
<dbReference type="AlphaFoldDB" id="A0A9P9BTL1"/>
<dbReference type="GeneID" id="70182143"/>
<dbReference type="RefSeq" id="XP_046016168.1">
    <property type="nucleotide sequence ID" value="XM_046152597.1"/>
</dbReference>
<dbReference type="Proteomes" id="UP000756346">
    <property type="component" value="Unassembled WGS sequence"/>
</dbReference>
<dbReference type="OrthoDB" id="4864578at2759"/>
<evidence type="ECO:0000313" key="2">
    <source>
        <dbReference type="EMBL" id="KAH7037047.1"/>
    </source>
</evidence>
<organism evidence="2 3">
    <name type="scientific">Microdochium trichocladiopsis</name>
    <dbReference type="NCBI Taxonomy" id="1682393"/>
    <lineage>
        <taxon>Eukaryota</taxon>
        <taxon>Fungi</taxon>
        <taxon>Dikarya</taxon>
        <taxon>Ascomycota</taxon>
        <taxon>Pezizomycotina</taxon>
        <taxon>Sordariomycetes</taxon>
        <taxon>Xylariomycetidae</taxon>
        <taxon>Xylariales</taxon>
        <taxon>Microdochiaceae</taxon>
        <taxon>Microdochium</taxon>
    </lineage>
</organism>
<evidence type="ECO:0000259" key="1">
    <source>
        <dbReference type="SMART" id="SM00672"/>
    </source>
</evidence>
<name>A0A9P9BTL1_9PEZI</name>
<reference evidence="2" key="1">
    <citation type="journal article" date="2021" name="Nat. Commun.">
        <title>Genetic determinants of endophytism in the Arabidopsis root mycobiome.</title>
        <authorList>
            <person name="Mesny F."/>
            <person name="Miyauchi S."/>
            <person name="Thiergart T."/>
            <person name="Pickel B."/>
            <person name="Atanasova L."/>
            <person name="Karlsson M."/>
            <person name="Huettel B."/>
            <person name="Barry K.W."/>
            <person name="Haridas S."/>
            <person name="Chen C."/>
            <person name="Bauer D."/>
            <person name="Andreopoulos W."/>
            <person name="Pangilinan J."/>
            <person name="LaButti K."/>
            <person name="Riley R."/>
            <person name="Lipzen A."/>
            <person name="Clum A."/>
            <person name="Drula E."/>
            <person name="Henrissat B."/>
            <person name="Kohler A."/>
            <person name="Grigoriev I.V."/>
            <person name="Martin F.M."/>
            <person name="Hacquard S."/>
        </authorList>
    </citation>
    <scope>NUCLEOTIDE SEQUENCE</scope>
    <source>
        <strain evidence="2">MPI-CAGE-CH-0230</strain>
    </source>
</reference>
<accession>A0A9P9BTL1</accession>
<proteinExistence type="predicted"/>
<evidence type="ECO:0000313" key="3">
    <source>
        <dbReference type="Proteomes" id="UP000756346"/>
    </source>
</evidence>
<dbReference type="InterPro" id="IPR006598">
    <property type="entry name" value="CAP10"/>
</dbReference>